<evidence type="ECO:0000256" key="1">
    <source>
        <dbReference type="SAM" id="SignalP"/>
    </source>
</evidence>
<keyword evidence="4" id="KW-1185">Reference proteome</keyword>
<keyword evidence="1" id="KW-0732">Signal</keyword>
<dbReference type="InterPro" id="IPR007372">
    <property type="entry name" value="Lipid/polyisoprenoid-bd_YceI"/>
</dbReference>
<evidence type="ECO:0000259" key="2">
    <source>
        <dbReference type="SMART" id="SM00867"/>
    </source>
</evidence>
<protein>
    <submittedName>
        <fullName evidence="3">YceI protein</fullName>
    </submittedName>
</protein>
<reference evidence="3 4" key="1">
    <citation type="submission" date="2016-07" db="EMBL/GenBank/DDBJ databases">
        <authorList>
            <person name="Lefevre C.T."/>
        </authorList>
    </citation>
    <scope>NUCLEOTIDE SEQUENCE [LARGE SCALE GENOMIC DNA]</scope>
    <source>
        <strain evidence="3">PR1</strain>
    </source>
</reference>
<dbReference type="SUPFAM" id="SSF101874">
    <property type="entry name" value="YceI-like"/>
    <property type="match status" value="1"/>
</dbReference>
<evidence type="ECO:0000313" key="3">
    <source>
        <dbReference type="EMBL" id="SCA55524.1"/>
    </source>
</evidence>
<feature type="chain" id="PRO_5008680674" evidence="1">
    <location>
        <begin position="19"/>
        <end position="182"/>
    </location>
</feature>
<feature type="signal peptide" evidence="1">
    <location>
        <begin position="1"/>
        <end position="18"/>
    </location>
</feature>
<dbReference type="EMBL" id="FLYE01000002">
    <property type="protein sequence ID" value="SCA55524.1"/>
    <property type="molecule type" value="Genomic_DNA"/>
</dbReference>
<sequence length="182" mass="19963">MLRSLVLFLTFLSMSAHGADWSVNSQESKLGFFATQVGAEFEGQFKEFSSTITFDETDLANSQVKILINIKSVDTQNSERDSNILNAEWFDSKTHPSATFETKEIISLGAAAYKAKSLLTMRGVTKEVELPFTVQIQGNKAHAKGELSVSRTAFGIGQGQWAVGTVVGDEVRIFFDLKADAQ</sequence>
<organism evidence="3 4">
    <name type="scientific">Candidatus Terasakiella magnetica</name>
    <dbReference type="NCBI Taxonomy" id="1867952"/>
    <lineage>
        <taxon>Bacteria</taxon>
        <taxon>Pseudomonadati</taxon>
        <taxon>Pseudomonadota</taxon>
        <taxon>Alphaproteobacteria</taxon>
        <taxon>Rhodospirillales</taxon>
        <taxon>Terasakiellaceae</taxon>
        <taxon>Terasakiella</taxon>
    </lineage>
</organism>
<evidence type="ECO:0000313" key="4">
    <source>
        <dbReference type="Proteomes" id="UP000231658"/>
    </source>
</evidence>
<dbReference type="Pfam" id="PF04264">
    <property type="entry name" value="YceI"/>
    <property type="match status" value="1"/>
</dbReference>
<dbReference type="Gene3D" id="2.40.128.110">
    <property type="entry name" value="Lipid/polyisoprenoid-binding, YceI-like"/>
    <property type="match status" value="1"/>
</dbReference>
<dbReference type="STRING" id="1867952.MTBPR1_100165"/>
<name>A0A1C3RE71_9PROT</name>
<proteinExistence type="predicted"/>
<dbReference type="OrthoDB" id="1247465at2"/>
<dbReference type="SMART" id="SM00867">
    <property type="entry name" value="YceI"/>
    <property type="match status" value="1"/>
</dbReference>
<dbReference type="PANTHER" id="PTHR34406:SF1">
    <property type="entry name" value="PROTEIN YCEI"/>
    <property type="match status" value="1"/>
</dbReference>
<accession>A0A1C3RE71</accession>
<gene>
    <name evidence="3" type="ORF">MTBPR1_100165</name>
</gene>
<dbReference type="PANTHER" id="PTHR34406">
    <property type="entry name" value="PROTEIN YCEI"/>
    <property type="match status" value="1"/>
</dbReference>
<dbReference type="InterPro" id="IPR036761">
    <property type="entry name" value="TTHA0802/YceI-like_sf"/>
</dbReference>
<dbReference type="AlphaFoldDB" id="A0A1C3RE71"/>
<dbReference type="Proteomes" id="UP000231658">
    <property type="component" value="Unassembled WGS sequence"/>
</dbReference>
<feature type="domain" description="Lipid/polyisoprenoid-binding YceI-like" evidence="2">
    <location>
        <begin position="20"/>
        <end position="180"/>
    </location>
</feature>
<dbReference type="RefSeq" id="WP_069186231.1">
    <property type="nucleotide sequence ID" value="NZ_FLYE01000002.1"/>
</dbReference>